<accession>A0A2N1N618</accession>
<name>A0A2N1N618_9GLOM</name>
<comment type="caution">
    <text evidence="2">The sequence shown here is derived from an EMBL/GenBank/DDBJ whole genome shotgun (WGS) entry which is preliminary data.</text>
</comment>
<dbReference type="Proteomes" id="UP000233469">
    <property type="component" value="Unassembled WGS sequence"/>
</dbReference>
<reference evidence="2 3" key="2">
    <citation type="submission" date="2017-10" db="EMBL/GenBank/DDBJ databases">
        <title>Extensive intraspecific genome diversity in a model arbuscular mycorrhizal fungus.</title>
        <authorList>
            <person name="Chen E.C.H."/>
            <person name="Morin E."/>
            <person name="Baudet D."/>
            <person name="Noel J."/>
            <person name="Ndikumana S."/>
            <person name="Charron P."/>
            <person name="St-Onge C."/>
            <person name="Giorgi J."/>
            <person name="Grigoriev I.V."/>
            <person name="Roux C."/>
            <person name="Martin F.M."/>
            <person name="Corradi N."/>
        </authorList>
    </citation>
    <scope>NUCLEOTIDE SEQUENCE [LARGE SCALE GENOMIC DNA]</scope>
    <source>
        <strain evidence="2 3">C2</strain>
    </source>
</reference>
<evidence type="ECO:0000313" key="2">
    <source>
        <dbReference type="EMBL" id="PKK69311.1"/>
    </source>
</evidence>
<feature type="coiled-coil region" evidence="1">
    <location>
        <begin position="190"/>
        <end position="281"/>
    </location>
</feature>
<dbReference type="VEuPathDB" id="FungiDB:RhiirA1_463926"/>
<feature type="coiled-coil region" evidence="1">
    <location>
        <begin position="325"/>
        <end position="510"/>
    </location>
</feature>
<evidence type="ECO:0000313" key="3">
    <source>
        <dbReference type="Proteomes" id="UP000233469"/>
    </source>
</evidence>
<dbReference type="VEuPathDB" id="FungiDB:RhiirA1_396908"/>
<dbReference type="SUPFAM" id="SSF52058">
    <property type="entry name" value="L domain-like"/>
    <property type="match status" value="1"/>
</dbReference>
<dbReference type="VEuPathDB" id="FungiDB:RhiirFUN_002847"/>
<protein>
    <submittedName>
        <fullName evidence="2">Uncharacterized protein</fullName>
    </submittedName>
</protein>
<proteinExistence type="predicted"/>
<gene>
    <name evidence="2" type="ORF">RhiirC2_781176</name>
</gene>
<dbReference type="EMBL" id="LLXL01000741">
    <property type="protein sequence ID" value="PKK69311.1"/>
    <property type="molecule type" value="Genomic_DNA"/>
</dbReference>
<reference evidence="2 3" key="1">
    <citation type="submission" date="2016-04" db="EMBL/GenBank/DDBJ databases">
        <title>Genome analyses suggest a sexual origin of heterokaryosis in a supposedly ancient asexual fungus.</title>
        <authorList>
            <person name="Ropars J."/>
            <person name="Sedzielewska K."/>
            <person name="Noel J."/>
            <person name="Charron P."/>
            <person name="Farinelli L."/>
            <person name="Marton T."/>
            <person name="Kruger M."/>
            <person name="Pelin A."/>
            <person name="Brachmann A."/>
            <person name="Corradi N."/>
        </authorList>
    </citation>
    <scope>NUCLEOTIDE SEQUENCE [LARGE SCALE GENOMIC DNA]</scope>
    <source>
        <strain evidence="2 3">C2</strain>
    </source>
</reference>
<organism evidence="2 3">
    <name type="scientific">Rhizophagus irregularis</name>
    <dbReference type="NCBI Taxonomy" id="588596"/>
    <lineage>
        <taxon>Eukaryota</taxon>
        <taxon>Fungi</taxon>
        <taxon>Fungi incertae sedis</taxon>
        <taxon>Mucoromycota</taxon>
        <taxon>Glomeromycotina</taxon>
        <taxon>Glomeromycetes</taxon>
        <taxon>Glomerales</taxon>
        <taxon>Glomeraceae</taxon>
        <taxon>Rhizophagus</taxon>
    </lineage>
</organism>
<dbReference type="VEuPathDB" id="FungiDB:FUN_002788"/>
<dbReference type="InterPro" id="IPR032675">
    <property type="entry name" value="LRR_dom_sf"/>
</dbReference>
<dbReference type="AlphaFoldDB" id="A0A2N1N618"/>
<keyword evidence="1" id="KW-0175">Coiled coil</keyword>
<sequence length="515" mass="60593">MIWVQICQTQATTGYCPKNYCRSVIYPDRNVRNDYIPGTSDELNYLREYPNLEKLEIFEYFEYINNSNISTTELYLDYCKNLKELTCSRINLTILDLKQNNELERLNCCYNNLTKGSYNQFYGSLKPLENLSKLKELNISNTDIDSGLEFLSESIEIFRCSTDYYKAKCKVIANIFANEQGILETDMNGIKDFSKKLKAYKQKLQDESQELKTQLMELKQKKEDSDRNLLNLEMIAEIYYQCSQMEIKTNQKKYQKIQMELINLQQQIFQLEQDNQELKLLSNRQIMEFTENENAFKTQINCLQNENQILAGNYAEQLNLNKLMNEQIVKDKLNLQEQLDQSEARNQELKLLSAKQIREFAEKETIQLKQNKLTNKQVQSQIGKLKKDKLDLQEKLIKSAACIQKLKSQKANLIKQKDSLEDKLNQSQTTYQQIENEIIDNSNMLKALLQSQDLNGKENELKAELEKEILQLEGKLNNEKQIKAQLNQALQFKENKINELERKLIYLDQELCRNL</sequence>
<dbReference type="VEuPathDB" id="FungiDB:RhiirFUN_002846"/>
<dbReference type="Gene3D" id="3.80.10.10">
    <property type="entry name" value="Ribonuclease Inhibitor"/>
    <property type="match status" value="1"/>
</dbReference>
<evidence type="ECO:0000256" key="1">
    <source>
        <dbReference type="SAM" id="Coils"/>
    </source>
</evidence>